<evidence type="ECO:0000313" key="2">
    <source>
        <dbReference type="EMBL" id="GEU38825.1"/>
    </source>
</evidence>
<accession>A0A6L2JSM2</accession>
<feature type="compositionally biased region" description="Basic and acidic residues" evidence="1">
    <location>
        <begin position="228"/>
        <end position="267"/>
    </location>
</feature>
<feature type="region of interest" description="Disordered" evidence="1">
    <location>
        <begin position="214"/>
        <end position="273"/>
    </location>
</feature>
<organism evidence="2">
    <name type="scientific">Tanacetum cinerariifolium</name>
    <name type="common">Dalmatian daisy</name>
    <name type="synonym">Chrysanthemum cinerariifolium</name>
    <dbReference type="NCBI Taxonomy" id="118510"/>
    <lineage>
        <taxon>Eukaryota</taxon>
        <taxon>Viridiplantae</taxon>
        <taxon>Streptophyta</taxon>
        <taxon>Embryophyta</taxon>
        <taxon>Tracheophyta</taxon>
        <taxon>Spermatophyta</taxon>
        <taxon>Magnoliopsida</taxon>
        <taxon>eudicotyledons</taxon>
        <taxon>Gunneridae</taxon>
        <taxon>Pentapetalae</taxon>
        <taxon>asterids</taxon>
        <taxon>campanulids</taxon>
        <taxon>Asterales</taxon>
        <taxon>Asteraceae</taxon>
        <taxon>Asteroideae</taxon>
        <taxon>Anthemideae</taxon>
        <taxon>Anthemidinae</taxon>
        <taxon>Tanacetum</taxon>
    </lineage>
</organism>
<proteinExistence type="predicted"/>
<dbReference type="AlphaFoldDB" id="A0A6L2JSM2"/>
<evidence type="ECO:0000256" key="1">
    <source>
        <dbReference type="SAM" id="MobiDB-lite"/>
    </source>
</evidence>
<comment type="caution">
    <text evidence="2">The sequence shown here is derived from an EMBL/GenBank/DDBJ whole genome shotgun (WGS) entry which is preliminary data.</text>
</comment>
<gene>
    <name evidence="2" type="ORF">Tci_010803</name>
</gene>
<protein>
    <submittedName>
        <fullName evidence="2">Uncharacterized protein</fullName>
    </submittedName>
</protein>
<sequence>MLILEQVINYELKIFNTRVESLAIKVTVVDKEESSKQGRKITDINADVEVNLKNVYNLDMAHEETVLSMQDVTDADGKEVAEEMVVIVTTAKIIVDEVSTAGGVNNKNSFFKITEVARRIEAEWNADMKDNIDWNEVVKQVQSRQSDAIRKYQALKRKPVSVAQAKKNMMIYLKNMAGFKMEFFKGMSYEEIRPLFKEEYNKVQTLFMEGPEMDTERIIAPRKRTRKEKVEKDQTIKKQKSNELKQDNTEKQKLEEQQEAEELKRNLEIVPDD</sequence>
<name>A0A6L2JSM2_TANCI</name>
<reference evidence="2" key="1">
    <citation type="journal article" date="2019" name="Sci. Rep.">
        <title>Draft genome of Tanacetum cinerariifolium, the natural source of mosquito coil.</title>
        <authorList>
            <person name="Yamashiro T."/>
            <person name="Shiraishi A."/>
            <person name="Satake H."/>
            <person name="Nakayama K."/>
        </authorList>
    </citation>
    <scope>NUCLEOTIDE SEQUENCE</scope>
</reference>
<dbReference type="EMBL" id="BKCJ010001099">
    <property type="protein sequence ID" value="GEU38825.1"/>
    <property type="molecule type" value="Genomic_DNA"/>
</dbReference>